<sequence length="79" mass="9327">MKSVIYKENSLRGRLLCSLFGHKFVTTKTITEHFKEFECTCCHMQVTNDLHGHKISLTQEHREINEALVSLYQRRHSHV</sequence>
<proteinExistence type="predicted"/>
<dbReference type="AlphaFoldDB" id="A0A1G5AQ89"/>
<evidence type="ECO:0000313" key="2">
    <source>
        <dbReference type="Proteomes" id="UP000199354"/>
    </source>
</evidence>
<dbReference type="Proteomes" id="UP000199354">
    <property type="component" value="Unassembled WGS sequence"/>
</dbReference>
<gene>
    <name evidence="1" type="ORF">SAMN02927903_00106</name>
</gene>
<evidence type="ECO:0000313" key="1">
    <source>
        <dbReference type="EMBL" id="SCX80012.1"/>
    </source>
</evidence>
<reference evidence="1 2" key="1">
    <citation type="submission" date="2016-10" db="EMBL/GenBank/DDBJ databases">
        <authorList>
            <person name="de Groot N.N."/>
        </authorList>
    </citation>
    <scope>NUCLEOTIDE SEQUENCE [LARGE SCALE GENOMIC DNA]</scope>
    <source>
        <strain evidence="1 2">CGMCC 1.7031</strain>
    </source>
</reference>
<dbReference type="STRING" id="490189.SAMN02927903_00106"/>
<organism evidence="1 2">
    <name type="scientific">Flavobacterium caeni</name>
    <dbReference type="NCBI Taxonomy" id="490189"/>
    <lineage>
        <taxon>Bacteria</taxon>
        <taxon>Pseudomonadati</taxon>
        <taxon>Bacteroidota</taxon>
        <taxon>Flavobacteriia</taxon>
        <taxon>Flavobacteriales</taxon>
        <taxon>Flavobacteriaceae</taxon>
        <taxon>Flavobacterium</taxon>
    </lineage>
</organism>
<protein>
    <recommendedName>
        <fullName evidence="3">Prophage protein</fullName>
    </recommendedName>
</protein>
<keyword evidence="2" id="KW-1185">Reference proteome</keyword>
<dbReference type="RefSeq" id="WP_091140041.1">
    <property type="nucleotide sequence ID" value="NZ_FMVF01000002.1"/>
</dbReference>
<name>A0A1G5AQ89_9FLAO</name>
<evidence type="ECO:0008006" key="3">
    <source>
        <dbReference type="Google" id="ProtNLM"/>
    </source>
</evidence>
<accession>A0A1G5AQ89</accession>
<dbReference type="OrthoDB" id="1450221at2"/>
<dbReference type="EMBL" id="FMVF01000002">
    <property type="protein sequence ID" value="SCX80012.1"/>
    <property type="molecule type" value="Genomic_DNA"/>
</dbReference>